<proteinExistence type="predicted"/>
<dbReference type="Proteomes" id="UP001501645">
    <property type="component" value="Unassembled WGS sequence"/>
</dbReference>
<dbReference type="EMBL" id="BAABKO010000001">
    <property type="protein sequence ID" value="GAA4762353.1"/>
    <property type="molecule type" value="Genomic_DNA"/>
</dbReference>
<organism evidence="1 2">
    <name type="scientific">Microbacterium gilvum</name>
    <dbReference type="NCBI Taxonomy" id="1336204"/>
    <lineage>
        <taxon>Bacteria</taxon>
        <taxon>Bacillati</taxon>
        <taxon>Actinomycetota</taxon>
        <taxon>Actinomycetes</taxon>
        <taxon>Micrococcales</taxon>
        <taxon>Microbacteriaceae</taxon>
        <taxon>Microbacterium</taxon>
    </lineage>
</organism>
<keyword evidence="2" id="KW-1185">Reference proteome</keyword>
<sequence length="115" mass="12436">MTALRYDVEDAVQGYLAQPANFGDDDAKGRLAEADAFRAGVEWAEVRTIPGAVPAGRLVPGDVVEAEEQQLAVVAVRTDRDVVRLITWTQGGAEVVLERGIDQLVDVVETGAFRR</sequence>
<protein>
    <submittedName>
        <fullName evidence="1">Uncharacterized protein</fullName>
    </submittedName>
</protein>
<accession>A0ABP8ZQT5</accession>
<gene>
    <name evidence="1" type="ORF">GCM10023351_00960</name>
</gene>
<comment type="caution">
    <text evidence="1">The sequence shown here is derived from an EMBL/GenBank/DDBJ whole genome shotgun (WGS) entry which is preliminary data.</text>
</comment>
<evidence type="ECO:0000313" key="2">
    <source>
        <dbReference type="Proteomes" id="UP001501645"/>
    </source>
</evidence>
<name>A0ABP8ZQT5_9MICO</name>
<reference evidence="2" key="1">
    <citation type="journal article" date="2019" name="Int. J. Syst. Evol. Microbiol.">
        <title>The Global Catalogue of Microorganisms (GCM) 10K type strain sequencing project: providing services to taxonomists for standard genome sequencing and annotation.</title>
        <authorList>
            <consortium name="The Broad Institute Genomics Platform"/>
            <consortium name="The Broad Institute Genome Sequencing Center for Infectious Disease"/>
            <person name="Wu L."/>
            <person name="Ma J."/>
        </authorList>
    </citation>
    <scope>NUCLEOTIDE SEQUENCE [LARGE SCALE GENOMIC DNA]</scope>
    <source>
        <strain evidence="2">JCM 18537</strain>
    </source>
</reference>
<evidence type="ECO:0000313" key="1">
    <source>
        <dbReference type="EMBL" id="GAA4762353.1"/>
    </source>
</evidence>
<dbReference type="RefSeq" id="WP_345434820.1">
    <property type="nucleotide sequence ID" value="NZ_BAABKO010000001.1"/>
</dbReference>